<dbReference type="PIRSF" id="PIRSF002741">
    <property type="entry name" value="MppA"/>
    <property type="match status" value="1"/>
</dbReference>
<evidence type="ECO:0000259" key="5">
    <source>
        <dbReference type="Pfam" id="PF00496"/>
    </source>
</evidence>
<organism evidence="6 7">
    <name type="scientific">Aeromicrobium wangtongii</name>
    <dbReference type="NCBI Taxonomy" id="2969247"/>
    <lineage>
        <taxon>Bacteria</taxon>
        <taxon>Bacillati</taxon>
        <taxon>Actinomycetota</taxon>
        <taxon>Actinomycetes</taxon>
        <taxon>Propionibacteriales</taxon>
        <taxon>Nocardioidaceae</taxon>
        <taxon>Aeromicrobium</taxon>
    </lineage>
</organism>
<feature type="chain" id="PRO_5047469418" evidence="4">
    <location>
        <begin position="21"/>
        <end position="539"/>
    </location>
</feature>
<feature type="signal peptide" evidence="4">
    <location>
        <begin position="1"/>
        <end position="20"/>
    </location>
</feature>
<dbReference type="PANTHER" id="PTHR30290">
    <property type="entry name" value="PERIPLASMIC BINDING COMPONENT OF ABC TRANSPORTER"/>
    <property type="match status" value="1"/>
</dbReference>
<proteinExistence type="inferred from homology"/>
<dbReference type="RefSeq" id="WP_232400202.1">
    <property type="nucleotide sequence ID" value="NZ_CP102173.1"/>
</dbReference>
<name>A0ABY5M496_9ACTN</name>
<protein>
    <submittedName>
        <fullName evidence="6">ABC transporter substrate-binding protein</fullName>
    </submittedName>
</protein>
<evidence type="ECO:0000256" key="4">
    <source>
        <dbReference type="SAM" id="SignalP"/>
    </source>
</evidence>
<dbReference type="Pfam" id="PF00496">
    <property type="entry name" value="SBP_bac_5"/>
    <property type="match status" value="1"/>
</dbReference>
<dbReference type="Proteomes" id="UP001316184">
    <property type="component" value="Chromosome"/>
</dbReference>
<sequence length="539" mass="58008">MTSTRSALALCGVVSILALAACGGGSGSGSDAEEKITLLTAAMPETLNPIAGYGNTGKGKINEGLLTLSGGADELPELVPNLAAAPPEVSADATSWTVAIQPDVTFSDGSALDAGDVVSTYEAIMDEATASPIAGDLVNLRSVEAVDETTVRFTLKQPQVSFKTLLLIGIAPSETITAAQKVEESVLNQEPIGTGPYVVDSFTPERLVLTPNQRYRKKAPQVEKVVYLLAADDNTRVQRMTAGEFDGTVLPPRLAETFADRDGFDVVGSKTADWRGLSLPPDNPFTSDPAARMALNIGIDRDEIITGVLAGRGRAASGFIPPEYGEYYDPTAVFDFDRDRANQMLEDAGWVRGKDGIRTRGGERAAFTLMYRPSDLLRRDLSAAFASQVLELGVDVTLQGVDFAQAEPRIATDAILLGGGDTPYDVDSQVFKMLHSSYPEAGSFYDNPSMFADPEMDRQLEAGRTSLDEHSRVAAYRKVQDLYVRSPSMVVLAFVDHMYVQKTSVAKAWDGTSTLLEPHEHGTAWGPWVDIDLWTARDR</sequence>
<dbReference type="Gene3D" id="3.90.76.10">
    <property type="entry name" value="Dipeptide-binding Protein, Domain 1"/>
    <property type="match status" value="1"/>
</dbReference>
<dbReference type="EMBL" id="CP102173">
    <property type="protein sequence ID" value="UUP12667.1"/>
    <property type="molecule type" value="Genomic_DNA"/>
</dbReference>
<feature type="domain" description="Solute-binding protein family 5" evidence="5">
    <location>
        <begin position="77"/>
        <end position="436"/>
    </location>
</feature>
<keyword evidence="3 4" id="KW-0732">Signal</keyword>
<evidence type="ECO:0000313" key="7">
    <source>
        <dbReference type="Proteomes" id="UP001316184"/>
    </source>
</evidence>
<comment type="similarity">
    <text evidence="1">Belongs to the bacterial solute-binding protein 5 family.</text>
</comment>
<dbReference type="PROSITE" id="PS51257">
    <property type="entry name" value="PROKAR_LIPOPROTEIN"/>
    <property type="match status" value="1"/>
</dbReference>
<evidence type="ECO:0000256" key="3">
    <source>
        <dbReference type="ARBA" id="ARBA00022729"/>
    </source>
</evidence>
<dbReference type="Gene3D" id="3.10.105.10">
    <property type="entry name" value="Dipeptide-binding Protein, Domain 3"/>
    <property type="match status" value="1"/>
</dbReference>
<keyword evidence="7" id="KW-1185">Reference proteome</keyword>
<evidence type="ECO:0000256" key="1">
    <source>
        <dbReference type="ARBA" id="ARBA00005695"/>
    </source>
</evidence>
<accession>A0ABY5M496</accession>
<dbReference type="InterPro" id="IPR000914">
    <property type="entry name" value="SBP_5_dom"/>
</dbReference>
<gene>
    <name evidence="6" type="ORF">NQV15_12470</name>
</gene>
<dbReference type="InterPro" id="IPR030678">
    <property type="entry name" value="Peptide/Ni-bd"/>
</dbReference>
<reference evidence="6 7" key="1">
    <citation type="submission" date="2022-08" db="EMBL/GenBank/DDBJ databases">
        <title>novel species in genus Aeromicrobium.</title>
        <authorList>
            <person name="Ye L."/>
        </authorList>
    </citation>
    <scope>NUCLEOTIDE SEQUENCE [LARGE SCALE GENOMIC DNA]</scope>
    <source>
        <strain evidence="7">zg-Y1379</strain>
    </source>
</reference>
<dbReference type="SUPFAM" id="SSF53850">
    <property type="entry name" value="Periplasmic binding protein-like II"/>
    <property type="match status" value="1"/>
</dbReference>
<evidence type="ECO:0000256" key="2">
    <source>
        <dbReference type="ARBA" id="ARBA00022448"/>
    </source>
</evidence>
<evidence type="ECO:0000313" key="6">
    <source>
        <dbReference type="EMBL" id="UUP12667.1"/>
    </source>
</evidence>
<dbReference type="InterPro" id="IPR039424">
    <property type="entry name" value="SBP_5"/>
</dbReference>
<dbReference type="PANTHER" id="PTHR30290:SF9">
    <property type="entry name" value="OLIGOPEPTIDE-BINDING PROTEIN APPA"/>
    <property type="match status" value="1"/>
</dbReference>
<dbReference type="Gene3D" id="3.40.190.10">
    <property type="entry name" value="Periplasmic binding protein-like II"/>
    <property type="match status" value="1"/>
</dbReference>
<keyword evidence="2" id="KW-0813">Transport</keyword>